<evidence type="ECO:0000313" key="7">
    <source>
        <dbReference type="Proteomes" id="UP000541444"/>
    </source>
</evidence>
<keyword evidence="5" id="KW-0539">Nucleus</keyword>
<name>A0A7J7LZN6_9MAGN</name>
<keyword evidence="4" id="KW-0862">Zinc</keyword>
<dbReference type="PANTHER" id="PTHR46481">
    <property type="entry name" value="ZINC FINGER BED DOMAIN-CONTAINING PROTEIN 4"/>
    <property type="match status" value="1"/>
</dbReference>
<organism evidence="6 7">
    <name type="scientific">Kingdonia uniflora</name>
    <dbReference type="NCBI Taxonomy" id="39325"/>
    <lineage>
        <taxon>Eukaryota</taxon>
        <taxon>Viridiplantae</taxon>
        <taxon>Streptophyta</taxon>
        <taxon>Embryophyta</taxon>
        <taxon>Tracheophyta</taxon>
        <taxon>Spermatophyta</taxon>
        <taxon>Magnoliopsida</taxon>
        <taxon>Ranunculales</taxon>
        <taxon>Circaeasteraceae</taxon>
        <taxon>Kingdonia</taxon>
    </lineage>
</organism>
<sequence length="121" mass="14412">MIINHEYPFNKVEHEYFKEIVNNLNPQFKLISRNTLKSDCMGIYQEEKRKLYKFLDKLDSRISCTIDLWSSEHTKDAYLCLTCHFVDEEWVLQKKILSFVKMEGDHTGDDISKVVMDCLLK</sequence>
<evidence type="ECO:0000256" key="3">
    <source>
        <dbReference type="ARBA" id="ARBA00022771"/>
    </source>
</evidence>
<dbReference type="Proteomes" id="UP000541444">
    <property type="component" value="Unassembled WGS sequence"/>
</dbReference>
<dbReference type="EMBL" id="JACGCM010001859">
    <property type="protein sequence ID" value="KAF6147988.1"/>
    <property type="molecule type" value="Genomic_DNA"/>
</dbReference>
<gene>
    <name evidence="6" type="ORF">GIB67_024163</name>
</gene>
<evidence type="ECO:0000256" key="2">
    <source>
        <dbReference type="ARBA" id="ARBA00022723"/>
    </source>
</evidence>
<dbReference type="OrthoDB" id="1900170at2759"/>
<protein>
    <submittedName>
        <fullName evidence="6">Uncharacterized protein</fullName>
    </submittedName>
</protein>
<evidence type="ECO:0000256" key="1">
    <source>
        <dbReference type="ARBA" id="ARBA00004123"/>
    </source>
</evidence>
<keyword evidence="3" id="KW-0863">Zinc-finger</keyword>
<reference evidence="6 7" key="1">
    <citation type="journal article" date="2020" name="IScience">
        <title>Genome Sequencing of the Endangered Kingdonia uniflora (Circaeasteraceae, Ranunculales) Reveals Potential Mechanisms of Evolutionary Specialization.</title>
        <authorList>
            <person name="Sun Y."/>
            <person name="Deng T."/>
            <person name="Zhang A."/>
            <person name="Moore M.J."/>
            <person name="Landis J.B."/>
            <person name="Lin N."/>
            <person name="Zhang H."/>
            <person name="Zhang X."/>
            <person name="Huang J."/>
            <person name="Zhang X."/>
            <person name="Sun H."/>
            <person name="Wang H."/>
        </authorList>
    </citation>
    <scope>NUCLEOTIDE SEQUENCE [LARGE SCALE GENOMIC DNA]</scope>
    <source>
        <strain evidence="6">TB1705</strain>
        <tissue evidence="6">Leaf</tissue>
    </source>
</reference>
<comment type="subcellular location">
    <subcellularLocation>
        <location evidence="1">Nucleus</location>
    </subcellularLocation>
</comment>
<dbReference type="InterPro" id="IPR012337">
    <property type="entry name" value="RNaseH-like_sf"/>
</dbReference>
<keyword evidence="7" id="KW-1185">Reference proteome</keyword>
<dbReference type="GO" id="GO:0008270">
    <property type="term" value="F:zinc ion binding"/>
    <property type="evidence" value="ECO:0007669"/>
    <property type="project" value="UniProtKB-KW"/>
</dbReference>
<evidence type="ECO:0000313" key="6">
    <source>
        <dbReference type="EMBL" id="KAF6147988.1"/>
    </source>
</evidence>
<proteinExistence type="predicted"/>
<accession>A0A7J7LZN6</accession>
<comment type="caution">
    <text evidence="6">The sequence shown here is derived from an EMBL/GenBank/DDBJ whole genome shotgun (WGS) entry which is preliminary data.</text>
</comment>
<dbReference type="PANTHER" id="PTHR46481:SF10">
    <property type="entry name" value="ZINC FINGER BED DOMAIN-CONTAINING PROTEIN 39"/>
    <property type="match status" value="1"/>
</dbReference>
<dbReference type="GO" id="GO:0005634">
    <property type="term" value="C:nucleus"/>
    <property type="evidence" value="ECO:0007669"/>
    <property type="project" value="UniProtKB-SubCell"/>
</dbReference>
<keyword evidence="2" id="KW-0479">Metal-binding</keyword>
<evidence type="ECO:0000256" key="5">
    <source>
        <dbReference type="ARBA" id="ARBA00023242"/>
    </source>
</evidence>
<dbReference type="SUPFAM" id="SSF53098">
    <property type="entry name" value="Ribonuclease H-like"/>
    <property type="match status" value="1"/>
</dbReference>
<dbReference type="InterPro" id="IPR052035">
    <property type="entry name" value="ZnF_BED_domain_contain"/>
</dbReference>
<evidence type="ECO:0000256" key="4">
    <source>
        <dbReference type="ARBA" id="ARBA00022833"/>
    </source>
</evidence>
<dbReference type="AlphaFoldDB" id="A0A7J7LZN6"/>